<evidence type="ECO:0000259" key="1">
    <source>
        <dbReference type="Pfam" id="PF11868"/>
    </source>
</evidence>
<dbReference type="EMBL" id="JAWJAY010001277">
    <property type="protein sequence ID" value="MDV2888319.1"/>
    <property type="molecule type" value="Genomic_DNA"/>
</dbReference>
<dbReference type="InterPro" id="IPR024514">
    <property type="entry name" value="DUF3388"/>
</dbReference>
<dbReference type="Proteomes" id="UP001285636">
    <property type="component" value="Unassembled WGS sequence"/>
</dbReference>
<dbReference type="RefSeq" id="WP_323468268.1">
    <property type="nucleotide sequence ID" value="NZ_JAWJAY010001277.1"/>
</dbReference>
<feature type="non-terminal residue" evidence="2">
    <location>
        <position position="81"/>
    </location>
</feature>
<sequence>AELFKEEGHKLIGIRGMPRVGKTESLVAASVCANKRWLFVSSTLLKQTIRSQLIKDEYNANNLFILDGIVSTRRANERHMQ</sequence>
<protein>
    <submittedName>
        <fullName evidence="2">DUF3388 domain-containing protein</fullName>
    </submittedName>
</protein>
<dbReference type="AlphaFoldDB" id="A0AAJ2NT80"/>
<name>A0AAJ2NT80_ALKPS</name>
<proteinExistence type="predicted"/>
<evidence type="ECO:0000313" key="2">
    <source>
        <dbReference type="EMBL" id="MDV2888319.1"/>
    </source>
</evidence>
<feature type="domain" description="DUF3388" evidence="1">
    <location>
        <begin position="1"/>
        <end position="81"/>
    </location>
</feature>
<organism evidence="2 3">
    <name type="scientific">Alkalihalophilus pseudofirmus</name>
    <name type="common">Bacillus pseudofirmus</name>
    <dbReference type="NCBI Taxonomy" id="79885"/>
    <lineage>
        <taxon>Bacteria</taxon>
        <taxon>Bacillati</taxon>
        <taxon>Bacillota</taxon>
        <taxon>Bacilli</taxon>
        <taxon>Bacillales</taxon>
        <taxon>Bacillaceae</taxon>
        <taxon>Alkalihalophilus</taxon>
    </lineage>
</organism>
<evidence type="ECO:0000313" key="3">
    <source>
        <dbReference type="Proteomes" id="UP001285636"/>
    </source>
</evidence>
<comment type="caution">
    <text evidence="2">The sequence shown here is derived from an EMBL/GenBank/DDBJ whole genome shotgun (WGS) entry which is preliminary data.</text>
</comment>
<dbReference type="Pfam" id="PF11868">
    <property type="entry name" value="DUF3388"/>
    <property type="match status" value="1"/>
</dbReference>
<gene>
    <name evidence="2" type="ORF">RYX45_24465</name>
</gene>
<reference evidence="2" key="1">
    <citation type="submission" date="2023-10" db="EMBL/GenBank/DDBJ databases">
        <title>Screening of Alkalihalophilus pseudofirmusBZ-TG-HK211 and Its Alleviation of Salt Stress on Rapeseed Growth.</title>
        <authorList>
            <person name="Zhao B."/>
            <person name="Guo T."/>
        </authorList>
    </citation>
    <scope>NUCLEOTIDE SEQUENCE</scope>
    <source>
        <strain evidence="2">BZ-TG-HK211</strain>
    </source>
</reference>
<feature type="non-terminal residue" evidence="2">
    <location>
        <position position="1"/>
    </location>
</feature>
<accession>A0AAJ2NT80</accession>